<dbReference type="RefSeq" id="WP_090192571.1">
    <property type="nucleotide sequence ID" value="NZ_LT629785.1"/>
</dbReference>
<dbReference type="Gene3D" id="3.40.190.10">
    <property type="entry name" value="Periplasmic binding protein-like II"/>
    <property type="match status" value="2"/>
</dbReference>
<dbReference type="InterPro" id="IPR001638">
    <property type="entry name" value="Solute-binding_3/MltF_N"/>
</dbReference>
<proteinExistence type="inferred from homology"/>
<evidence type="ECO:0000313" key="8">
    <source>
        <dbReference type="Proteomes" id="UP000243232"/>
    </source>
</evidence>
<sequence>MKNYKKLLFAAVTTLALGTSAVAAEKLKVGTEGAYPPFNLIDASGKVVGFDIDIANALCAQMKVECEIVTSDWDGIIPALNAKKFDMIVASMSITDERKQAVDFTNPYYTNKLQFIAPKSSDLKTDKASLKGKVIGAQRATIAGTWLEDNLGDVVEIKLYDTQENAYLDLSSGRVDGVLADKFVNWEWLKSDAGKAYEFKGEPVFDNDKIAIAVRKNDTELTNKLNAALKAIVDNGTYKTINDKYFPFSIY</sequence>
<feature type="chain" id="PRO_5009272441" evidence="5">
    <location>
        <begin position="24"/>
        <end position="251"/>
    </location>
</feature>
<reference evidence="8" key="1">
    <citation type="submission" date="2016-10" db="EMBL/GenBank/DDBJ databases">
        <authorList>
            <person name="Varghese N."/>
            <person name="Submissions S."/>
        </authorList>
    </citation>
    <scope>NUCLEOTIDE SEQUENCE [LARGE SCALE GENOMIC DNA]</scope>
    <source>
        <strain evidence="8">DSM 17875</strain>
    </source>
</reference>
<feature type="domain" description="Solute-binding protein family 3/N-terminal" evidence="6">
    <location>
        <begin position="26"/>
        <end position="249"/>
    </location>
</feature>
<comment type="similarity">
    <text evidence="2 4">Belongs to the bacterial solute-binding protein 3 family.</text>
</comment>
<dbReference type="PANTHER" id="PTHR35936">
    <property type="entry name" value="MEMBRANE-BOUND LYTIC MUREIN TRANSGLYCOSYLASE F"/>
    <property type="match status" value="1"/>
</dbReference>
<organism evidence="7 8">
    <name type="scientific">Pseudomonas pohangensis</name>
    <dbReference type="NCBI Taxonomy" id="364197"/>
    <lineage>
        <taxon>Bacteria</taxon>
        <taxon>Pseudomonadati</taxon>
        <taxon>Pseudomonadota</taxon>
        <taxon>Gammaproteobacteria</taxon>
        <taxon>Pseudomonadales</taxon>
        <taxon>Pseudomonadaceae</taxon>
        <taxon>Pseudomonas</taxon>
    </lineage>
</organism>
<accession>A0A1H2DW81</accession>
<evidence type="ECO:0000256" key="5">
    <source>
        <dbReference type="SAM" id="SignalP"/>
    </source>
</evidence>
<keyword evidence="3 5" id="KW-0732">Signal</keyword>
<feature type="signal peptide" evidence="5">
    <location>
        <begin position="1"/>
        <end position="23"/>
    </location>
</feature>
<dbReference type="PANTHER" id="PTHR35936:SF17">
    <property type="entry name" value="ARGININE-BINDING EXTRACELLULAR PROTEIN ARTP"/>
    <property type="match status" value="1"/>
</dbReference>
<dbReference type="AlphaFoldDB" id="A0A1H2DW81"/>
<evidence type="ECO:0000256" key="3">
    <source>
        <dbReference type="ARBA" id="ARBA00022729"/>
    </source>
</evidence>
<dbReference type="CDD" id="cd13702">
    <property type="entry name" value="PBP2_mlr5654_like"/>
    <property type="match status" value="1"/>
</dbReference>
<dbReference type="SMART" id="SM00062">
    <property type="entry name" value="PBPb"/>
    <property type="match status" value="1"/>
</dbReference>
<dbReference type="InterPro" id="IPR018313">
    <property type="entry name" value="SBP_3_CS"/>
</dbReference>
<evidence type="ECO:0000256" key="1">
    <source>
        <dbReference type="ARBA" id="ARBA00004196"/>
    </source>
</evidence>
<evidence type="ECO:0000256" key="2">
    <source>
        <dbReference type="ARBA" id="ARBA00010333"/>
    </source>
</evidence>
<dbReference type="Pfam" id="PF00497">
    <property type="entry name" value="SBP_bac_3"/>
    <property type="match status" value="1"/>
</dbReference>
<gene>
    <name evidence="7" type="ORF">SAMN05216296_0091</name>
</gene>
<dbReference type="GO" id="GO:0030313">
    <property type="term" value="C:cell envelope"/>
    <property type="evidence" value="ECO:0007669"/>
    <property type="project" value="UniProtKB-SubCell"/>
</dbReference>
<dbReference type="SUPFAM" id="SSF53850">
    <property type="entry name" value="Periplasmic binding protein-like II"/>
    <property type="match status" value="1"/>
</dbReference>
<evidence type="ECO:0000313" key="7">
    <source>
        <dbReference type="EMBL" id="SDT87127.1"/>
    </source>
</evidence>
<dbReference type="STRING" id="364197.SAMN05216296_0091"/>
<evidence type="ECO:0000256" key="4">
    <source>
        <dbReference type="RuleBase" id="RU003744"/>
    </source>
</evidence>
<dbReference type="PROSITE" id="PS01039">
    <property type="entry name" value="SBP_BACTERIAL_3"/>
    <property type="match status" value="1"/>
</dbReference>
<evidence type="ECO:0000259" key="6">
    <source>
        <dbReference type="SMART" id="SM00062"/>
    </source>
</evidence>
<dbReference type="EMBL" id="LT629785">
    <property type="protein sequence ID" value="SDT87127.1"/>
    <property type="molecule type" value="Genomic_DNA"/>
</dbReference>
<dbReference type="OrthoDB" id="9768183at2"/>
<protein>
    <submittedName>
        <fullName evidence="7">Amino acid ABC transporter substrate-binding protein, PAAT family</fullName>
    </submittedName>
</protein>
<dbReference type="FunFam" id="3.40.190.10:FF:000002">
    <property type="entry name" value="Glutamine ABC transporter periplasmic protein"/>
    <property type="match status" value="1"/>
</dbReference>
<keyword evidence="8" id="KW-1185">Reference proteome</keyword>
<dbReference type="Proteomes" id="UP000243232">
    <property type="component" value="Chromosome I"/>
</dbReference>
<name>A0A1H2DW81_9PSED</name>
<comment type="subcellular location">
    <subcellularLocation>
        <location evidence="1">Cell envelope</location>
    </subcellularLocation>
</comment>